<keyword evidence="2" id="KW-0663">Pyridoxal phosphate</keyword>
<dbReference type="EMBL" id="CAEZSE010000028">
    <property type="protein sequence ID" value="CAB4531210.1"/>
    <property type="molecule type" value="Genomic_DNA"/>
</dbReference>
<dbReference type="GO" id="GO:0008483">
    <property type="term" value="F:transaminase activity"/>
    <property type="evidence" value="ECO:0007669"/>
    <property type="project" value="InterPro"/>
</dbReference>
<dbReference type="AlphaFoldDB" id="A0A6J6AW17"/>
<gene>
    <name evidence="3" type="ORF">UFOPK1353_00285</name>
</gene>
<dbReference type="InterPro" id="IPR015421">
    <property type="entry name" value="PyrdxlP-dep_Trfase_major"/>
</dbReference>
<accession>A0A6J6AW17</accession>
<sequence length="429" mass="45842">MAADDLAKARSDFADRNPESRKYFSEARQYLPGGHTRTVLTHAPFPLVFASGEGSTLTDLDGHTYIDMLGDYTAGLLGHSEHRVIDAVTAVLKTNASVGGIHPAESRLAKLMCERFALDRVRFTNSGTEANLMAITTAMQATGRKRIMVFHGGYHGGILYFASGAAPWNAPYEFVVAPYNNETEAIKLITENAESLAAVIIEPMLGSGGCVPTSAEFAKSVFNAANKVGAVVIADEVMTSRHGAHGMFDLLGVKADITTFGKYIGGGFSFGAFGGRADLLDQFDTSPEANRDRTISHAGTFNNNISSMTAGCVVLGEVFTADVAIDHTARGDDFRKSVAAVLAKHDLPLSVSGFGSMMSLHALAHAPKTPLDVAKRDDKLQELVFFELLKRGVYIAARGMMNLSLPMADDQLAKVLDALDDTVKTLASN</sequence>
<protein>
    <submittedName>
        <fullName evidence="3">Unannotated protein</fullName>
    </submittedName>
</protein>
<dbReference type="GO" id="GO:0030170">
    <property type="term" value="F:pyridoxal phosphate binding"/>
    <property type="evidence" value="ECO:0007669"/>
    <property type="project" value="InterPro"/>
</dbReference>
<evidence type="ECO:0000313" key="3">
    <source>
        <dbReference type="EMBL" id="CAB4531210.1"/>
    </source>
</evidence>
<evidence type="ECO:0000256" key="2">
    <source>
        <dbReference type="ARBA" id="ARBA00022898"/>
    </source>
</evidence>
<dbReference type="PANTHER" id="PTHR43713:SF3">
    <property type="entry name" value="GLUTAMATE-1-SEMIALDEHYDE 2,1-AMINOMUTASE 1, CHLOROPLASTIC-RELATED"/>
    <property type="match status" value="1"/>
</dbReference>
<dbReference type="PANTHER" id="PTHR43713">
    <property type="entry name" value="GLUTAMATE-1-SEMIALDEHYDE 2,1-AMINOMUTASE"/>
    <property type="match status" value="1"/>
</dbReference>
<dbReference type="InterPro" id="IPR005814">
    <property type="entry name" value="Aminotrans_3"/>
</dbReference>
<name>A0A6J6AW17_9ZZZZ</name>
<dbReference type="SUPFAM" id="SSF53383">
    <property type="entry name" value="PLP-dependent transferases"/>
    <property type="match status" value="1"/>
</dbReference>
<dbReference type="Gene3D" id="3.90.1150.10">
    <property type="entry name" value="Aspartate Aminotransferase, domain 1"/>
    <property type="match status" value="1"/>
</dbReference>
<dbReference type="Gene3D" id="3.40.640.10">
    <property type="entry name" value="Type I PLP-dependent aspartate aminotransferase-like (Major domain)"/>
    <property type="match status" value="1"/>
</dbReference>
<proteinExistence type="predicted"/>
<dbReference type="InterPro" id="IPR015422">
    <property type="entry name" value="PyrdxlP-dep_Trfase_small"/>
</dbReference>
<reference evidence="3" key="1">
    <citation type="submission" date="2020-05" db="EMBL/GenBank/DDBJ databases">
        <authorList>
            <person name="Chiriac C."/>
            <person name="Salcher M."/>
            <person name="Ghai R."/>
            <person name="Kavagutti S V."/>
        </authorList>
    </citation>
    <scope>NUCLEOTIDE SEQUENCE</scope>
</reference>
<dbReference type="InterPro" id="IPR015424">
    <property type="entry name" value="PyrdxlP-dep_Trfase"/>
</dbReference>
<organism evidence="3">
    <name type="scientific">freshwater metagenome</name>
    <dbReference type="NCBI Taxonomy" id="449393"/>
    <lineage>
        <taxon>unclassified sequences</taxon>
        <taxon>metagenomes</taxon>
        <taxon>ecological metagenomes</taxon>
    </lineage>
</organism>
<dbReference type="Pfam" id="PF00202">
    <property type="entry name" value="Aminotran_3"/>
    <property type="match status" value="1"/>
</dbReference>
<comment type="cofactor">
    <cofactor evidence="1">
        <name>pyridoxal 5'-phosphate</name>
        <dbReference type="ChEBI" id="CHEBI:597326"/>
    </cofactor>
</comment>
<evidence type="ECO:0000256" key="1">
    <source>
        <dbReference type="ARBA" id="ARBA00001933"/>
    </source>
</evidence>